<sequence length="443" mass="50016">MKRALDKLNWPRRIILPPFRDPKLQEESSLFQRSIEGDLFNLSLMSGDDSSIIVKTGYLEQENVDVILNVTRRDLQLDCRGLSTAILNAAGDIIQMECTLGHRELLKPGEIFVTSSGSLPSKAIFHGYCVKWDNGECLRELMSNALKEARDRKYTSIAFPAIGTGKLHYPPAEVARLMLLEVQYSRIIHPVDTPQDIRIVIYRKDPQTIKEFSNAIKEYLNESSSDSCIDDKDNDTRTDTDKHTNIGSLQNCEVPGSLTPMASGTISQMVELDEDSDEHIDVAKRFNQGTIISIRRIDNTQLYEHYQYLKGVMENLNPGIDNEMILYHGTAVDSLHNINNTGFNRSYCGKNATVFGDGVYFAVDPKYSAQEIYSPPDSEGNRYIYQVRVLVGKSTEGEPGMKEPPLLPDLSGKRHDSVYGYNRKVFVVFKDGIAYPEYLITFT</sequence>
<accession>A0AAD9MT62</accession>
<dbReference type="PANTHER" id="PTHR14453:SF67">
    <property type="entry name" value="POLY [ADP-RIBOSE] POLYMERASE"/>
    <property type="match status" value="1"/>
</dbReference>
<reference evidence="9" key="1">
    <citation type="journal article" date="2023" name="Mol. Biol. Evol.">
        <title>Third-Generation Sequencing Reveals the Adaptive Role of the Epigenome in Three Deep-Sea Polychaetes.</title>
        <authorList>
            <person name="Perez M."/>
            <person name="Aroh O."/>
            <person name="Sun Y."/>
            <person name="Lan Y."/>
            <person name="Juniper S.K."/>
            <person name="Young C.R."/>
            <person name="Angers B."/>
            <person name="Qian P.Y."/>
        </authorList>
    </citation>
    <scope>NUCLEOTIDE SEQUENCE</scope>
    <source>
        <strain evidence="9">P08H-3</strain>
    </source>
</reference>
<dbReference type="GO" id="GO:0003714">
    <property type="term" value="F:transcription corepressor activity"/>
    <property type="evidence" value="ECO:0007669"/>
    <property type="project" value="TreeGrafter"/>
</dbReference>
<organism evidence="9 10">
    <name type="scientific">Paralvinella palmiformis</name>
    <dbReference type="NCBI Taxonomy" id="53620"/>
    <lineage>
        <taxon>Eukaryota</taxon>
        <taxon>Metazoa</taxon>
        <taxon>Spiralia</taxon>
        <taxon>Lophotrochozoa</taxon>
        <taxon>Annelida</taxon>
        <taxon>Polychaeta</taxon>
        <taxon>Sedentaria</taxon>
        <taxon>Canalipalpata</taxon>
        <taxon>Terebellida</taxon>
        <taxon>Terebelliformia</taxon>
        <taxon>Alvinellidae</taxon>
        <taxon>Paralvinella</taxon>
    </lineage>
</organism>
<feature type="domain" description="PARP catalytic" evidence="7">
    <location>
        <begin position="254"/>
        <end position="443"/>
    </location>
</feature>
<evidence type="ECO:0000256" key="6">
    <source>
        <dbReference type="RuleBase" id="RU362114"/>
    </source>
</evidence>
<evidence type="ECO:0000256" key="4">
    <source>
        <dbReference type="ARBA" id="ARBA00023027"/>
    </source>
</evidence>
<dbReference type="InterPro" id="IPR002589">
    <property type="entry name" value="Macro_dom"/>
</dbReference>
<dbReference type="InterPro" id="IPR043472">
    <property type="entry name" value="Macro_dom-like"/>
</dbReference>
<dbReference type="SMART" id="SM00506">
    <property type="entry name" value="A1pp"/>
    <property type="match status" value="1"/>
</dbReference>
<dbReference type="SUPFAM" id="SSF52949">
    <property type="entry name" value="Macro domain-like"/>
    <property type="match status" value="1"/>
</dbReference>
<dbReference type="PROSITE" id="PS51154">
    <property type="entry name" value="MACRO"/>
    <property type="match status" value="1"/>
</dbReference>
<dbReference type="PANTHER" id="PTHR14453">
    <property type="entry name" value="PARP/ZINC FINGER CCCH TYPE DOMAIN CONTAINING PROTEIN"/>
    <property type="match status" value="1"/>
</dbReference>
<proteinExistence type="predicted"/>
<dbReference type="PROSITE" id="PS51059">
    <property type="entry name" value="PARP_CATALYTIC"/>
    <property type="match status" value="1"/>
</dbReference>
<dbReference type="Gene3D" id="3.90.228.10">
    <property type="match status" value="1"/>
</dbReference>
<keyword evidence="10" id="KW-1185">Reference proteome</keyword>
<dbReference type="GO" id="GO:0010629">
    <property type="term" value="P:negative regulation of gene expression"/>
    <property type="evidence" value="ECO:0007669"/>
    <property type="project" value="TreeGrafter"/>
</dbReference>
<evidence type="ECO:0000313" key="9">
    <source>
        <dbReference type="EMBL" id="KAK2144520.1"/>
    </source>
</evidence>
<evidence type="ECO:0000313" key="10">
    <source>
        <dbReference type="Proteomes" id="UP001208570"/>
    </source>
</evidence>
<dbReference type="EMBL" id="JAODUP010000749">
    <property type="protein sequence ID" value="KAK2144520.1"/>
    <property type="molecule type" value="Genomic_DNA"/>
</dbReference>
<dbReference type="Pfam" id="PF01661">
    <property type="entry name" value="Macro"/>
    <property type="match status" value="1"/>
</dbReference>
<keyword evidence="5" id="KW-0539">Nucleus</keyword>
<keyword evidence="2 6" id="KW-0328">Glycosyltransferase</keyword>
<name>A0AAD9MT62_9ANNE</name>
<keyword evidence="4 6" id="KW-0520">NAD</keyword>
<dbReference type="GO" id="GO:0005737">
    <property type="term" value="C:cytoplasm"/>
    <property type="evidence" value="ECO:0007669"/>
    <property type="project" value="TreeGrafter"/>
</dbReference>
<comment type="subcellular location">
    <subcellularLocation>
        <location evidence="1">Nucleus</location>
    </subcellularLocation>
</comment>
<evidence type="ECO:0000259" key="8">
    <source>
        <dbReference type="PROSITE" id="PS51154"/>
    </source>
</evidence>
<dbReference type="GO" id="GO:0005634">
    <property type="term" value="C:nucleus"/>
    <property type="evidence" value="ECO:0007669"/>
    <property type="project" value="UniProtKB-SubCell"/>
</dbReference>
<dbReference type="InterPro" id="IPR052056">
    <property type="entry name" value="Mono-ARTD/PARP"/>
</dbReference>
<dbReference type="Gene3D" id="3.40.220.10">
    <property type="entry name" value="Leucine Aminopeptidase, subunit E, domain 1"/>
    <property type="match status" value="1"/>
</dbReference>
<gene>
    <name evidence="9" type="ORF">LSH36_749g01016</name>
</gene>
<evidence type="ECO:0000256" key="3">
    <source>
        <dbReference type="ARBA" id="ARBA00022679"/>
    </source>
</evidence>
<evidence type="ECO:0000259" key="7">
    <source>
        <dbReference type="PROSITE" id="PS51059"/>
    </source>
</evidence>
<dbReference type="SUPFAM" id="SSF56399">
    <property type="entry name" value="ADP-ribosylation"/>
    <property type="match status" value="1"/>
</dbReference>
<evidence type="ECO:0000256" key="2">
    <source>
        <dbReference type="ARBA" id="ARBA00022676"/>
    </source>
</evidence>
<dbReference type="AlphaFoldDB" id="A0AAD9MT62"/>
<dbReference type="CDD" id="cd01439">
    <property type="entry name" value="TCCD_inducible_PARP_like"/>
    <property type="match status" value="1"/>
</dbReference>
<comment type="caution">
    <text evidence="9">The sequence shown here is derived from an EMBL/GenBank/DDBJ whole genome shotgun (WGS) entry which is preliminary data.</text>
</comment>
<evidence type="ECO:0000256" key="5">
    <source>
        <dbReference type="ARBA" id="ARBA00023242"/>
    </source>
</evidence>
<feature type="domain" description="Macro" evidence="8">
    <location>
        <begin position="29"/>
        <end position="220"/>
    </location>
</feature>
<evidence type="ECO:0000256" key="1">
    <source>
        <dbReference type="ARBA" id="ARBA00004123"/>
    </source>
</evidence>
<dbReference type="InterPro" id="IPR012317">
    <property type="entry name" value="Poly(ADP-ribose)pol_cat_dom"/>
</dbReference>
<protein>
    <recommendedName>
        <fullName evidence="6">Poly [ADP-ribose] polymerase</fullName>
        <shortName evidence="6">PARP</shortName>
        <ecNumber evidence="6">2.4.2.-</ecNumber>
    </recommendedName>
</protein>
<dbReference type="Pfam" id="PF00644">
    <property type="entry name" value="PARP"/>
    <property type="match status" value="1"/>
</dbReference>
<dbReference type="EC" id="2.4.2.-" evidence="6"/>
<keyword evidence="3 6" id="KW-0808">Transferase</keyword>
<dbReference type="Proteomes" id="UP001208570">
    <property type="component" value="Unassembled WGS sequence"/>
</dbReference>
<dbReference type="GO" id="GO:0003950">
    <property type="term" value="F:NAD+ poly-ADP-ribosyltransferase activity"/>
    <property type="evidence" value="ECO:0007669"/>
    <property type="project" value="UniProtKB-UniRule"/>
</dbReference>